<feature type="region of interest" description="Disordered" evidence="1">
    <location>
        <begin position="1"/>
        <end position="26"/>
    </location>
</feature>
<keyword evidence="3" id="KW-1185">Reference proteome</keyword>
<dbReference type="EMBL" id="JACXAF010000042">
    <property type="protein sequence ID" value="MBD1391460.1"/>
    <property type="molecule type" value="Genomic_DNA"/>
</dbReference>
<evidence type="ECO:0000313" key="3">
    <source>
        <dbReference type="Proteomes" id="UP000638014"/>
    </source>
</evidence>
<dbReference type="Proteomes" id="UP000638014">
    <property type="component" value="Unassembled WGS sequence"/>
</dbReference>
<comment type="caution">
    <text evidence="2">The sequence shown here is derived from an EMBL/GenBank/DDBJ whole genome shotgun (WGS) entry which is preliminary data.</text>
</comment>
<protein>
    <submittedName>
        <fullName evidence="2">Replication/maintenance protein RepL</fullName>
    </submittedName>
</protein>
<organism evidence="2 3">
    <name type="scientific">Neiella litorisoli</name>
    <dbReference type="NCBI Taxonomy" id="2771431"/>
    <lineage>
        <taxon>Bacteria</taxon>
        <taxon>Pseudomonadati</taxon>
        <taxon>Pseudomonadota</taxon>
        <taxon>Gammaproteobacteria</taxon>
        <taxon>Alteromonadales</taxon>
        <taxon>Echinimonadaceae</taxon>
        <taxon>Neiella</taxon>
    </lineage>
</organism>
<accession>A0A8J6QJD1</accession>
<evidence type="ECO:0000256" key="1">
    <source>
        <dbReference type="SAM" id="MobiDB-lite"/>
    </source>
</evidence>
<name>A0A8J6QJD1_9GAMM</name>
<sequence>MSEKKRTKTPTLRELNRQFSPDFNPLVEPKTVETKRRYVRAAKSNELVDPTTGEVRAVASIHTVEEKDDKEFVKIFAEGVKAMYGLTRTGMRVFQAILDEYQDTKMSGGFADAVFIHWFGDGLQGRDIGMSERTFQNGLKELLLLGFISPRAGNLYWVNPALFFKGDRVAFIKEYRRKKPCPNIEQE</sequence>
<evidence type="ECO:0000313" key="2">
    <source>
        <dbReference type="EMBL" id="MBD1391460.1"/>
    </source>
</evidence>
<gene>
    <name evidence="2" type="ORF">IC617_18705</name>
</gene>
<dbReference type="RefSeq" id="WP_191146506.1">
    <property type="nucleotide sequence ID" value="NZ_JACXAF010000042.1"/>
</dbReference>
<dbReference type="AlphaFoldDB" id="A0A8J6QJD1"/>
<reference evidence="2" key="1">
    <citation type="submission" date="2020-09" db="EMBL/GenBank/DDBJ databases">
        <title>A novel bacterium of genus Neiella, isolated from South China Sea.</title>
        <authorList>
            <person name="Huang H."/>
            <person name="Mo K."/>
            <person name="Hu Y."/>
        </authorList>
    </citation>
    <scope>NUCLEOTIDE SEQUENCE</scope>
    <source>
        <strain evidence="2">HB171785</strain>
    </source>
</reference>
<proteinExistence type="predicted"/>